<dbReference type="InterPro" id="IPR000979">
    <property type="entry name" value="Phosphodiesterase_MJ0936/Vps29"/>
</dbReference>
<protein>
    <recommendedName>
        <fullName evidence="2">Phosphoesterase</fullName>
        <ecNumber evidence="2">3.1.4.-</ecNumber>
    </recommendedName>
</protein>
<dbReference type="InterPro" id="IPR024654">
    <property type="entry name" value="Calcineurin-like_PHP_lpxH"/>
</dbReference>
<dbReference type="GO" id="GO:0016787">
    <property type="term" value="F:hydrolase activity"/>
    <property type="evidence" value="ECO:0007669"/>
    <property type="project" value="UniProtKB-UniRule"/>
</dbReference>
<evidence type="ECO:0000256" key="2">
    <source>
        <dbReference type="RuleBase" id="RU362039"/>
    </source>
</evidence>
<accession>A0A1V5SUA2</accession>
<dbReference type="InterPro" id="IPR041802">
    <property type="entry name" value="MPP_YfcE"/>
</dbReference>
<sequence length="159" mass="17857">MKIGILSDSHDALLKIRKAVQIFTEKKVDGIIHGGDFVAPFSVAILSELTIPWWGVLGNNDGEVVGIFQKSKGLIHSYYQEIKFNAYRIWVSHYYQPAELAFQSGRYDLSIFGHTHEKKLQEEKGRFLLNPGESCGLLSGVASIAVCDLKNKEVEFIEI</sequence>
<organism evidence="4">
    <name type="scientific">Candidatus Atribacter allofermentans</name>
    <dbReference type="NCBI Taxonomy" id="1852833"/>
    <lineage>
        <taxon>Bacteria</taxon>
        <taxon>Pseudomonadati</taxon>
        <taxon>Atribacterota</taxon>
        <taxon>Atribacteria</taxon>
        <taxon>Atribacterales</taxon>
        <taxon>Atribacteraceae</taxon>
        <taxon>Atribacter</taxon>
    </lineage>
</organism>
<evidence type="ECO:0000259" key="3">
    <source>
        <dbReference type="Pfam" id="PF12850"/>
    </source>
</evidence>
<dbReference type="NCBIfam" id="TIGR00040">
    <property type="entry name" value="yfcE"/>
    <property type="match status" value="1"/>
</dbReference>
<evidence type="ECO:0000256" key="1">
    <source>
        <dbReference type="ARBA" id="ARBA00008950"/>
    </source>
</evidence>
<dbReference type="SUPFAM" id="SSF56300">
    <property type="entry name" value="Metallo-dependent phosphatases"/>
    <property type="match status" value="1"/>
</dbReference>
<comment type="similarity">
    <text evidence="1 2">Belongs to the metallophosphoesterase superfamily. YfcE family.</text>
</comment>
<dbReference type="Pfam" id="PF12850">
    <property type="entry name" value="Metallophos_2"/>
    <property type="match status" value="1"/>
</dbReference>
<dbReference type="Proteomes" id="UP000485569">
    <property type="component" value="Unassembled WGS sequence"/>
</dbReference>
<dbReference type="InterPro" id="IPR053193">
    <property type="entry name" value="MetalloPDE_YfcE-like"/>
</dbReference>
<proteinExistence type="inferred from homology"/>
<name>A0A1V5SUA2_9BACT</name>
<keyword evidence="2" id="KW-0479">Metal-binding</keyword>
<comment type="caution">
    <text evidence="4">The sequence shown here is derived from an EMBL/GenBank/DDBJ whole genome shotgun (WGS) entry which is preliminary data.</text>
</comment>
<dbReference type="EC" id="3.1.4.-" evidence="2"/>
<reference evidence="4" key="1">
    <citation type="submission" date="2017-02" db="EMBL/GenBank/DDBJ databases">
        <title>Delving into the versatile metabolic prowess of the omnipresent phylum Bacteroidetes.</title>
        <authorList>
            <person name="Nobu M.K."/>
            <person name="Mei R."/>
            <person name="Narihiro T."/>
            <person name="Kuroda K."/>
            <person name="Liu W.-T."/>
        </authorList>
    </citation>
    <scope>NUCLEOTIDE SEQUENCE</scope>
    <source>
        <strain evidence="4">ADurb.Bin276</strain>
    </source>
</reference>
<evidence type="ECO:0000313" key="4">
    <source>
        <dbReference type="EMBL" id="OQA57894.1"/>
    </source>
</evidence>
<dbReference type="CDD" id="cd00841">
    <property type="entry name" value="MPP_YfcE"/>
    <property type="match status" value="1"/>
</dbReference>
<dbReference type="InterPro" id="IPR029052">
    <property type="entry name" value="Metallo-depent_PP-like"/>
</dbReference>
<dbReference type="PANTHER" id="PTHR43165:SF1">
    <property type="entry name" value="PHOSPHODIESTERASE MJ0936"/>
    <property type="match status" value="1"/>
</dbReference>
<dbReference type="GO" id="GO:0046872">
    <property type="term" value="F:metal ion binding"/>
    <property type="evidence" value="ECO:0007669"/>
    <property type="project" value="UniProtKB-KW"/>
</dbReference>
<comment type="cofactor">
    <cofactor evidence="2">
        <name>a divalent metal cation</name>
        <dbReference type="ChEBI" id="CHEBI:60240"/>
    </cofactor>
</comment>
<dbReference type="PANTHER" id="PTHR43165">
    <property type="entry name" value="METALLOPHOSPHOESTERASE"/>
    <property type="match status" value="1"/>
</dbReference>
<dbReference type="AlphaFoldDB" id="A0A1V5SUA2"/>
<dbReference type="Gene3D" id="3.60.21.10">
    <property type="match status" value="1"/>
</dbReference>
<feature type="domain" description="Calcineurin-like phosphoesterase" evidence="3">
    <location>
        <begin position="1"/>
        <end position="151"/>
    </location>
</feature>
<dbReference type="EMBL" id="MWBQ01000085">
    <property type="protein sequence ID" value="OQA57894.1"/>
    <property type="molecule type" value="Genomic_DNA"/>
</dbReference>
<gene>
    <name evidence="4" type="ORF">BWY41_01219</name>
</gene>